<dbReference type="Proteomes" id="UP000528734">
    <property type="component" value="Unassembled WGS sequence"/>
</dbReference>
<evidence type="ECO:0000256" key="2">
    <source>
        <dbReference type="SAM" id="SignalP"/>
    </source>
</evidence>
<dbReference type="AlphaFoldDB" id="A0A7Y4H882"/>
<dbReference type="RefSeq" id="WP_171712532.1">
    <property type="nucleotide sequence ID" value="NZ_JAAVLW010000007.1"/>
</dbReference>
<dbReference type="EMBL" id="JAAVLW010000007">
    <property type="protein sequence ID" value="NOJ49480.1"/>
    <property type="molecule type" value="Genomic_DNA"/>
</dbReference>
<proteinExistence type="predicted"/>
<name>A0A7Y4H882_9BRAD</name>
<feature type="chain" id="PRO_5031106005" evidence="2">
    <location>
        <begin position="22"/>
        <end position="95"/>
    </location>
</feature>
<evidence type="ECO:0000313" key="3">
    <source>
        <dbReference type="EMBL" id="NOJ49480.1"/>
    </source>
</evidence>
<keyword evidence="4" id="KW-1185">Reference proteome</keyword>
<evidence type="ECO:0000313" key="4">
    <source>
        <dbReference type="Proteomes" id="UP000528734"/>
    </source>
</evidence>
<feature type="compositionally biased region" description="Basic and acidic residues" evidence="1">
    <location>
        <begin position="84"/>
        <end position="95"/>
    </location>
</feature>
<keyword evidence="2" id="KW-0732">Signal</keyword>
<evidence type="ECO:0000256" key="1">
    <source>
        <dbReference type="SAM" id="MobiDB-lite"/>
    </source>
</evidence>
<accession>A0A7Y4H882</accession>
<organism evidence="3 4">
    <name type="scientific">Bradyrhizobium archetypum</name>
    <dbReference type="NCBI Taxonomy" id="2721160"/>
    <lineage>
        <taxon>Bacteria</taxon>
        <taxon>Pseudomonadati</taxon>
        <taxon>Pseudomonadota</taxon>
        <taxon>Alphaproteobacteria</taxon>
        <taxon>Hyphomicrobiales</taxon>
        <taxon>Nitrobacteraceae</taxon>
        <taxon>Bradyrhizobium</taxon>
    </lineage>
</organism>
<sequence length="95" mass="9878">MVRGVIPGILLLASVGGPAAAMDPSAMEETNCLMACDANQENCGAGQAPLNKSHALAAHSSQRKTNLSLVPGAHRTTGLSMTNERTRSHPSEGRR</sequence>
<reference evidence="3 4" key="1">
    <citation type="submission" date="2020-03" db="EMBL/GenBank/DDBJ databases">
        <title>Bradyrhizobium diversity isolated from nodules of Muelleranthus trifoliolatus.</title>
        <authorList>
            <person name="Klepa M."/>
            <person name="Helene L."/>
            <person name="Hungria M."/>
        </authorList>
    </citation>
    <scope>NUCLEOTIDE SEQUENCE [LARGE SCALE GENOMIC DNA]</scope>
    <source>
        <strain evidence="3 4">WSM 1744</strain>
    </source>
</reference>
<feature type="signal peptide" evidence="2">
    <location>
        <begin position="1"/>
        <end position="21"/>
    </location>
</feature>
<gene>
    <name evidence="3" type="ORF">HCN50_25085</name>
</gene>
<comment type="caution">
    <text evidence="3">The sequence shown here is derived from an EMBL/GenBank/DDBJ whole genome shotgun (WGS) entry which is preliminary data.</text>
</comment>
<protein>
    <submittedName>
        <fullName evidence="3">Uncharacterized protein</fullName>
    </submittedName>
</protein>
<feature type="region of interest" description="Disordered" evidence="1">
    <location>
        <begin position="56"/>
        <end position="95"/>
    </location>
</feature>
<feature type="compositionally biased region" description="Polar residues" evidence="1">
    <location>
        <begin position="59"/>
        <end position="68"/>
    </location>
</feature>